<name>A0A444CWU0_ENSVE</name>
<dbReference type="AlphaFoldDB" id="A0A444CWU0"/>
<dbReference type="Proteomes" id="UP000290560">
    <property type="component" value="Unassembled WGS sequence"/>
</dbReference>
<organism evidence="2">
    <name type="scientific">Ensete ventricosum</name>
    <name type="common">Abyssinian banana</name>
    <name type="synonym">Musa ensete</name>
    <dbReference type="NCBI Taxonomy" id="4639"/>
    <lineage>
        <taxon>Eukaryota</taxon>
        <taxon>Viridiplantae</taxon>
        <taxon>Streptophyta</taxon>
        <taxon>Embryophyta</taxon>
        <taxon>Tracheophyta</taxon>
        <taxon>Spermatophyta</taxon>
        <taxon>Magnoliopsida</taxon>
        <taxon>Liliopsida</taxon>
        <taxon>Zingiberales</taxon>
        <taxon>Musaceae</taxon>
        <taxon>Ensete</taxon>
    </lineage>
</organism>
<reference evidence="2" key="1">
    <citation type="journal article" date="2018" name="Data Brief">
        <title>Genome sequence data from 17 accessions of Ensete ventricosum, a staple food crop for millions in Ethiopia.</title>
        <authorList>
            <person name="Yemataw Z."/>
            <person name="Muzemil S."/>
            <person name="Ambachew D."/>
            <person name="Tripathi L."/>
            <person name="Tesfaye K."/>
            <person name="Chala A."/>
            <person name="Farbos A."/>
            <person name="O'Neill P."/>
            <person name="Moore K."/>
            <person name="Grant M."/>
            <person name="Studholme D.J."/>
        </authorList>
    </citation>
    <scope>NUCLEOTIDE SEQUENCE [LARGE SCALE GENOMIC DNA]</scope>
    <source>
        <tissue evidence="2">Leaf</tissue>
    </source>
</reference>
<accession>A0A444CWU0</accession>
<protein>
    <submittedName>
        <fullName evidence="2">Uncharacterized protein</fullName>
    </submittedName>
</protein>
<evidence type="ECO:0000256" key="1">
    <source>
        <dbReference type="SAM" id="MobiDB-lite"/>
    </source>
</evidence>
<dbReference type="EMBL" id="KV875996">
    <property type="protein sequence ID" value="RZR73714.1"/>
    <property type="molecule type" value="Genomic_DNA"/>
</dbReference>
<gene>
    <name evidence="2" type="ORF">BHM03_00027218</name>
</gene>
<feature type="region of interest" description="Disordered" evidence="1">
    <location>
        <begin position="1"/>
        <end position="84"/>
    </location>
</feature>
<evidence type="ECO:0000313" key="2">
    <source>
        <dbReference type="EMBL" id="RZR73714.1"/>
    </source>
</evidence>
<sequence>MKSTRGGQPLRRQPPSRSDVDEGRRSWSPKPRRIASTPPPPRVAGGNGDAKTGAGRAPLLNERHVKVSHRGVAPEEQKVSSVYT</sequence>
<proteinExistence type="predicted"/>